<dbReference type="GO" id="GO:0016788">
    <property type="term" value="F:hydrolase activity, acting on ester bonds"/>
    <property type="evidence" value="ECO:0007669"/>
    <property type="project" value="InterPro"/>
</dbReference>
<dbReference type="Proteomes" id="UP000075714">
    <property type="component" value="Unassembled WGS sequence"/>
</dbReference>
<comment type="similarity">
    <text evidence="1">Belongs to the 'GDSL' lipolytic enzyme family.</text>
</comment>
<organism evidence="2 3">
    <name type="scientific">Gonium pectorale</name>
    <name type="common">Green alga</name>
    <dbReference type="NCBI Taxonomy" id="33097"/>
    <lineage>
        <taxon>Eukaryota</taxon>
        <taxon>Viridiplantae</taxon>
        <taxon>Chlorophyta</taxon>
        <taxon>core chlorophytes</taxon>
        <taxon>Chlorophyceae</taxon>
        <taxon>CS clade</taxon>
        <taxon>Chlamydomonadales</taxon>
        <taxon>Volvocaceae</taxon>
        <taxon>Gonium</taxon>
    </lineage>
</organism>
<protein>
    <recommendedName>
        <fullName evidence="4">SGNH hydrolase-type esterase domain-containing protein</fullName>
    </recommendedName>
</protein>
<dbReference type="InterPro" id="IPR036514">
    <property type="entry name" value="SGNH_hydro_sf"/>
</dbReference>
<evidence type="ECO:0000313" key="3">
    <source>
        <dbReference type="Proteomes" id="UP000075714"/>
    </source>
</evidence>
<evidence type="ECO:0000256" key="1">
    <source>
        <dbReference type="ARBA" id="ARBA00008668"/>
    </source>
</evidence>
<dbReference type="EMBL" id="LSYV01000018">
    <property type="protein sequence ID" value="KXZ50312.1"/>
    <property type="molecule type" value="Genomic_DNA"/>
</dbReference>
<evidence type="ECO:0000313" key="2">
    <source>
        <dbReference type="EMBL" id="KXZ50312.1"/>
    </source>
</evidence>
<dbReference type="AlphaFoldDB" id="A0A150GKH8"/>
<name>A0A150GKH8_GONPE</name>
<proteinExistence type="inferred from homology"/>
<evidence type="ECO:0008006" key="4">
    <source>
        <dbReference type="Google" id="ProtNLM"/>
    </source>
</evidence>
<gene>
    <name evidence="2" type="ORF">GPECTOR_17g951</name>
</gene>
<keyword evidence="3" id="KW-1185">Reference proteome</keyword>
<dbReference type="OrthoDB" id="542268at2759"/>
<dbReference type="Pfam" id="PF00657">
    <property type="entry name" value="Lipase_GDSL"/>
    <property type="match status" value="1"/>
</dbReference>
<dbReference type="InterPro" id="IPR001087">
    <property type="entry name" value="GDSL"/>
</dbReference>
<reference evidence="3" key="1">
    <citation type="journal article" date="2016" name="Nat. Commun.">
        <title>The Gonium pectorale genome demonstrates co-option of cell cycle regulation during the evolution of multicellularity.</title>
        <authorList>
            <person name="Hanschen E.R."/>
            <person name="Marriage T.N."/>
            <person name="Ferris P.J."/>
            <person name="Hamaji T."/>
            <person name="Toyoda A."/>
            <person name="Fujiyama A."/>
            <person name="Neme R."/>
            <person name="Noguchi H."/>
            <person name="Minakuchi Y."/>
            <person name="Suzuki M."/>
            <person name="Kawai-Toyooka H."/>
            <person name="Smith D.R."/>
            <person name="Sparks H."/>
            <person name="Anderson J."/>
            <person name="Bakaric R."/>
            <person name="Luria V."/>
            <person name="Karger A."/>
            <person name="Kirschner M.W."/>
            <person name="Durand P.M."/>
            <person name="Michod R.E."/>
            <person name="Nozaki H."/>
            <person name="Olson B.J."/>
        </authorList>
    </citation>
    <scope>NUCLEOTIDE SEQUENCE [LARGE SCALE GENOMIC DNA]</scope>
    <source>
        <strain evidence="3">NIES-2863</strain>
    </source>
</reference>
<dbReference type="STRING" id="33097.A0A150GKH8"/>
<sequence length="310" mass="33405">MHHLPPPPVALAATEPGNVFRATNSVLPDPKVYWQGRFTNGYNWVDYLNMTLSNKVKAQVLNYAYGGASACSSAYTATNFPFVREMDGQTAAFVADVQSGKIPSGKNTRIIPLQLIGGNDVLLGLTAAARSGRLPTEAELVSLVAALVRCRLGALRAYTELPGVRDAVLLPLGPIYVAPVVPAFMRPMVKELIDTIDARLEEAVAALQAELDGRPKGAPGAGVRVHALGGNSWIARGSSLTQPPFANVTDPCFWNRGSVLRLTPGLVPCADPENYLFYDDTHISSRFHKWVALEGVVPRLQQLRILPLGI</sequence>
<accession>A0A150GKH8</accession>
<dbReference type="Gene3D" id="3.40.50.1110">
    <property type="entry name" value="SGNH hydrolase"/>
    <property type="match status" value="1"/>
</dbReference>
<comment type="caution">
    <text evidence="2">The sequence shown here is derived from an EMBL/GenBank/DDBJ whole genome shotgun (WGS) entry which is preliminary data.</text>
</comment>